<dbReference type="PIRSF" id="PIRSF035875">
    <property type="entry name" value="RNase_BN"/>
    <property type="match status" value="1"/>
</dbReference>
<evidence type="ECO:0000256" key="3">
    <source>
        <dbReference type="ARBA" id="ARBA00022692"/>
    </source>
</evidence>
<dbReference type="NCBIfam" id="TIGR00765">
    <property type="entry name" value="yihY_not_rbn"/>
    <property type="match status" value="1"/>
</dbReference>
<evidence type="ECO:0000256" key="1">
    <source>
        <dbReference type="ARBA" id="ARBA00004651"/>
    </source>
</evidence>
<feature type="transmembrane region" description="Helical" evidence="6">
    <location>
        <begin position="207"/>
        <end position="232"/>
    </location>
</feature>
<name>A0A1S7FVP5_9LIST</name>
<dbReference type="Proteomes" id="UP000564536">
    <property type="component" value="Unassembled WGS sequence"/>
</dbReference>
<dbReference type="GO" id="GO:0005886">
    <property type="term" value="C:plasma membrane"/>
    <property type="evidence" value="ECO:0007669"/>
    <property type="project" value="UniProtKB-SubCell"/>
</dbReference>
<dbReference type="PANTHER" id="PTHR30213:SF0">
    <property type="entry name" value="UPF0761 MEMBRANE PROTEIN YIHY"/>
    <property type="match status" value="1"/>
</dbReference>
<evidence type="ECO:0000256" key="2">
    <source>
        <dbReference type="ARBA" id="ARBA00022475"/>
    </source>
</evidence>
<evidence type="ECO:0000256" key="4">
    <source>
        <dbReference type="ARBA" id="ARBA00022989"/>
    </source>
</evidence>
<dbReference type="EMBL" id="JAARRL010000019">
    <property type="protein sequence ID" value="MBC1501287.1"/>
    <property type="molecule type" value="Genomic_DNA"/>
</dbReference>
<dbReference type="AlphaFoldDB" id="A0A1S7FVP5"/>
<feature type="transmembrane region" description="Helical" evidence="6">
    <location>
        <begin position="92"/>
        <end position="112"/>
    </location>
</feature>
<keyword evidence="5 6" id="KW-0472">Membrane</keyword>
<proteinExistence type="predicted"/>
<feature type="transmembrane region" description="Helical" evidence="6">
    <location>
        <begin position="33"/>
        <end position="55"/>
    </location>
</feature>
<evidence type="ECO:0000313" key="7">
    <source>
        <dbReference type="EMBL" id="AQY51439.1"/>
    </source>
</evidence>
<evidence type="ECO:0000256" key="5">
    <source>
        <dbReference type="ARBA" id="ARBA00023136"/>
    </source>
</evidence>
<dbReference type="EMBL" id="CP011102">
    <property type="protein sequence ID" value="AQY51439.1"/>
    <property type="molecule type" value="Genomic_DNA"/>
</dbReference>
<keyword evidence="4 6" id="KW-1133">Transmembrane helix</keyword>
<dbReference type="RefSeq" id="WP_036062753.1">
    <property type="nucleotide sequence ID" value="NZ_CP011102.1"/>
</dbReference>
<sequence length="285" mass="32078">MLKKIQNNRLFRFCMVVSNRFTKNDVSGSAAQLAYYMLFSIFPILLIVASLLPYFQIDQEQLFTTIKQFVPEEIYDFINSNLDQLLNSNSGGILSIGIIGTLWSASNGMNATTKALNKAYGVKDRRSYIIKRLLSMVFTLGMLAVVVVTLLLVVFGQQIGMFIFNHLNVSKETLDTWNNFRWVVTLAVIFVVFSFIYWIAPNRRSKLISILPGAVFASLGWAIASMGFAYYVNNFANYSATYGSIGVIIILMLWFYLTGVILMIGGEINATLSILRQKKLVGEIN</sequence>
<dbReference type="KEGG" id="lwi:UE46_10580"/>
<keyword evidence="9" id="KW-1185">Reference proteome</keyword>
<keyword evidence="2" id="KW-1003">Cell membrane</keyword>
<gene>
    <name evidence="8" type="ORF">HB943_11800</name>
    <name evidence="7" type="ORF">UE46_10580</name>
</gene>
<protein>
    <submittedName>
        <fullName evidence="7">Ribonuclease</fullName>
    </submittedName>
    <submittedName>
        <fullName evidence="8">YihY/virulence factor BrkB family protein</fullName>
    </submittedName>
</protein>
<dbReference type="InterPro" id="IPR017039">
    <property type="entry name" value="Virul_fac_BrkB"/>
</dbReference>
<comment type="subcellular location">
    <subcellularLocation>
        <location evidence="1">Cell membrane</location>
        <topology evidence="1">Multi-pass membrane protein</topology>
    </subcellularLocation>
</comment>
<reference evidence="8 10" key="3">
    <citation type="submission" date="2020-03" db="EMBL/GenBank/DDBJ databases">
        <title>Soil Listeria distribution.</title>
        <authorList>
            <person name="Liao J."/>
            <person name="Wiedmann M."/>
        </authorList>
    </citation>
    <scope>NUCLEOTIDE SEQUENCE [LARGE SCALE GENOMIC DNA]</scope>
    <source>
        <strain evidence="8 10">FSL L7-1523</strain>
    </source>
</reference>
<evidence type="ECO:0000313" key="10">
    <source>
        <dbReference type="Proteomes" id="UP000564536"/>
    </source>
</evidence>
<accession>A0A1S7FVP5</accession>
<evidence type="ECO:0000256" key="6">
    <source>
        <dbReference type="SAM" id="Phobius"/>
    </source>
</evidence>
<reference evidence="9" key="1">
    <citation type="submission" date="2015-03" db="EMBL/GenBank/DDBJ databases">
        <authorList>
            <person name="Ferrari E."/>
            <person name="Walter M.C."/>
            <person name="Huptas C."/>
            <person name="Scherer S."/>
            <person name="Mueller-Herbst S."/>
        </authorList>
    </citation>
    <scope>NUCLEOTIDE SEQUENCE [LARGE SCALE GENOMIC DNA]</scope>
    <source>
        <strain evidence="9">LWP01</strain>
    </source>
</reference>
<feature type="transmembrane region" description="Helical" evidence="6">
    <location>
        <begin position="180"/>
        <end position="200"/>
    </location>
</feature>
<dbReference type="PANTHER" id="PTHR30213">
    <property type="entry name" value="INNER MEMBRANE PROTEIN YHJD"/>
    <property type="match status" value="1"/>
</dbReference>
<keyword evidence="3 6" id="KW-0812">Transmembrane</keyword>
<organism evidence="7 9">
    <name type="scientific">Listeria weihenstephanensis</name>
    <dbReference type="NCBI Taxonomy" id="1006155"/>
    <lineage>
        <taxon>Bacteria</taxon>
        <taxon>Bacillati</taxon>
        <taxon>Bacillota</taxon>
        <taxon>Bacilli</taxon>
        <taxon>Bacillales</taxon>
        <taxon>Listeriaceae</taxon>
        <taxon>Listeria</taxon>
    </lineage>
</organism>
<dbReference type="Pfam" id="PF03631">
    <property type="entry name" value="Virul_fac_BrkB"/>
    <property type="match status" value="1"/>
</dbReference>
<evidence type="ECO:0000313" key="9">
    <source>
        <dbReference type="Proteomes" id="UP000223060"/>
    </source>
</evidence>
<reference evidence="7" key="2">
    <citation type="submission" date="2015-03" db="EMBL/GenBank/DDBJ databases">
        <authorList>
            <person name="Murphy D."/>
        </authorList>
    </citation>
    <scope>NUCLEOTIDE SEQUENCE [LARGE SCALE GENOMIC DNA]</scope>
    <source>
        <strain evidence="7">WS 4560</strain>
    </source>
</reference>
<feature type="transmembrane region" description="Helical" evidence="6">
    <location>
        <begin position="133"/>
        <end position="160"/>
    </location>
</feature>
<feature type="transmembrane region" description="Helical" evidence="6">
    <location>
        <begin position="244"/>
        <end position="266"/>
    </location>
</feature>
<dbReference type="Proteomes" id="UP000223060">
    <property type="component" value="Chromosome"/>
</dbReference>
<evidence type="ECO:0000313" key="8">
    <source>
        <dbReference type="EMBL" id="MBC1501287.1"/>
    </source>
</evidence>